<dbReference type="SUPFAM" id="SSF52799">
    <property type="entry name" value="(Phosphotyrosine protein) phosphatases II"/>
    <property type="match status" value="1"/>
</dbReference>
<dbReference type="PROSITE" id="PS50056">
    <property type="entry name" value="TYR_PHOSPHATASE_2"/>
    <property type="match status" value="1"/>
</dbReference>
<dbReference type="Pfam" id="PF22784">
    <property type="entry name" value="PTP-SAK"/>
    <property type="match status" value="1"/>
</dbReference>
<proteinExistence type="predicted"/>
<keyword evidence="1" id="KW-0378">Hydrolase</keyword>
<dbReference type="InterPro" id="IPR029021">
    <property type="entry name" value="Prot-tyrosine_phosphatase-like"/>
</dbReference>
<gene>
    <name evidence="3" type="ORF">HELGO_WM20834</name>
</gene>
<dbReference type="InterPro" id="IPR000387">
    <property type="entry name" value="Tyr_Pase_dom"/>
</dbReference>
<sequence length="164" mass="17561">MVPKIFEVASVGEGKLYIMPKPSASRLMEDAKYYVDMGVNIVVSHMQANEADALGLSGEGVALAAQGIQFISYPVQNHNLPADATYFKFIDDLHQQLQSGKNIAVHCQAGIGRAGVTSSCLLIKDGHDSGTAMEKVAAARGVRIPDTNAQRDYICGFEENGSTE</sequence>
<dbReference type="GO" id="GO:0016791">
    <property type="term" value="F:phosphatase activity"/>
    <property type="evidence" value="ECO:0007669"/>
    <property type="project" value="UniProtKB-ARBA"/>
</dbReference>
<evidence type="ECO:0000256" key="1">
    <source>
        <dbReference type="ARBA" id="ARBA00022801"/>
    </source>
</evidence>
<reference evidence="3" key="1">
    <citation type="submission" date="2020-01" db="EMBL/GenBank/DDBJ databases">
        <authorList>
            <person name="Meier V. D."/>
            <person name="Meier V D."/>
        </authorList>
    </citation>
    <scope>NUCLEOTIDE SEQUENCE</scope>
    <source>
        <strain evidence="3">HLG_WM_MAG_09</strain>
    </source>
</reference>
<dbReference type="Gene3D" id="3.90.190.10">
    <property type="entry name" value="Protein tyrosine phosphatase superfamily"/>
    <property type="match status" value="1"/>
</dbReference>
<name>A0A6S6U2T2_9GAMM</name>
<evidence type="ECO:0000259" key="2">
    <source>
        <dbReference type="PROSITE" id="PS50056"/>
    </source>
</evidence>
<dbReference type="EMBL" id="CACVAT010000479">
    <property type="protein sequence ID" value="CAA6828835.1"/>
    <property type="molecule type" value="Genomic_DNA"/>
</dbReference>
<dbReference type="AlphaFoldDB" id="A0A6S6U2T2"/>
<accession>A0A6S6U2T2</accession>
<feature type="domain" description="Tyrosine specific protein phosphatases" evidence="2">
    <location>
        <begin position="84"/>
        <end position="154"/>
    </location>
</feature>
<dbReference type="InterPro" id="IPR057023">
    <property type="entry name" value="PTP-SAK"/>
</dbReference>
<protein>
    <recommendedName>
        <fullName evidence="2">Tyrosine specific protein phosphatases domain-containing protein</fullName>
    </recommendedName>
</protein>
<organism evidence="3">
    <name type="scientific">uncultured Thiotrichaceae bacterium</name>
    <dbReference type="NCBI Taxonomy" id="298394"/>
    <lineage>
        <taxon>Bacteria</taxon>
        <taxon>Pseudomonadati</taxon>
        <taxon>Pseudomonadota</taxon>
        <taxon>Gammaproteobacteria</taxon>
        <taxon>Thiotrichales</taxon>
        <taxon>Thiotrichaceae</taxon>
        <taxon>environmental samples</taxon>
    </lineage>
</organism>
<evidence type="ECO:0000313" key="3">
    <source>
        <dbReference type="EMBL" id="CAA6828835.1"/>
    </source>
</evidence>